<keyword evidence="6" id="KW-1185">Reference proteome</keyword>
<keyword evidence="2" id="KW-0808">Transferase</keyword>
<dbReference type="GO" id="GO:0008168">
    <property type="term" value="F:methyltransferase activity"/>
    <property type="evidence" value="ECO:0007669"/>
    <property type="project" value="UniProtKB-KW"/>
</dbReference>
<evidence type="ECO:0000256" key="2">
    <source>
        <dbReference type="ARBA" id="ARBA00022679"/>
    </source>
</evidence>
<dbReference type="InterPro" id="IPR029063">
    <property type="entry name" value="SAM-dependent_MTases_sf"/>
</dbReference>
<organism evidence="5 6">
    <name type="scientific">Streptomyces xanthophaeus</name>
    <dbReference type="NCBI Taxonomy" id="67385"/>
    <lineage>
        <taxon>Bacteria</taxon>
        <taxon>Bacillati</taxon>
        <taxon>Actinomycetota</taxon>
        <taxon>Actinomycetes</taxon>
        <taxon>Kitasatosporales</taxon>
        <taxon>Streptomycetaceae</taxon>
        <taxon>Streptomyces</taxon>
    </lineage>
</organism>
<dbReference type="SUPFAM" id="SSF53335">
    <property type="entry name" value="S-adenosyl-L-methionine-dependent methyltransferases"/>
    <property type="match status" value="1"/>
</dbReference>
<dbReference type="PANTHER" id="PTHR43464:SF19">
    <property type="entry name" value="UBIQUINONE BIOSYNTHESIS O-METHYLTRANSFERASE, MITOCHONDRIAL"/>
    <property type="match status" value="1"/>
</dbReference>
<dbReference type="Pfam" id="PF13649">
    <property type="entry name" value="Methyltransf_25"/>
    <property type="match status" value="1"/>
</dbReference>
<protein>
    <recommendedName>
        <fullName evidence="4">Methyltransferase domain-containing protein</fullName>
    </recommendedName>
</protein>
<evidence type="ECO:0000313" key="5">
    <source>
        <dbReference type="EMBL" id="GHI89980.1"/>
    </source>
</evidence>
<dbReference type="EMBL" id="BNEE01000006">
    <property type="protein sequence ID" value="GHI89980.1"/>
    <property type="molecule type" value="Genomic_DNA"/>
</dbReference>
<gene>
    <name evidence="5" type="ORF">Sxan_73440</name>
</gene>
<keyword evidence="3" id="KW-0949">S-adenosyl-L-methionine</keyword>
<dbReference type="Proteomes" id="UP000600026">
    <property type="component" value="Unassembled WGS sequence"/>
</dbReference>
<dbReference type="PANTHER" id="PTHR43464">
    <property type="entry name" value="METHYLTRANSFERASE"/>
    <property type="match status" value="1"/>
</dbReference>
<dbReference type="AlphaFoldDB" id="A0A919H409"/>
<evidence type="ECO:0000256" key="3">
    <source>
        <dbReference type="ARBA" id="ARBA00022691"/>
    </source>
</evidence>
<reference evidence="5" key="1">
    <citation type="submission" date="2020-09" db="EMBL/GenBank/DDBJ databases">
        <title>Whole genome shotgun sequence of Streptomyces xanthophaeus NBRC 12829.</title>
        <authorList>
            <person name="Komaki H."/>
            <person name="Tamura T."/>
        </authorList>
    </citation>
    <scope>NUCLEOTIDE SEQUENCE</scope>
    <source>
        <strain evidence="5">NBRC 12829</strain>
    </source>
</reference>
<dbReference type="CDD" id="cd02440">
    <property type="entry name" value="AdoMet_MTases"/>
    <property type="match status" value="1"/>
</dbReference>
<comment type="caution">
    <text evidence="5">The sequence shown here is derived from an EMBL/GenBank/DDBJ whole genome shotgun (WGS) entry which is preliminary data.</text>
</comment>
<evidence type="ECO:0000259" key="4">
    <source>
        <dbReference type="Pfam" id="PF13649"/>
    </source>
</evidence>
<name>A0A919H409_9ACTN</name>
<sequence length="276" mass="29356">MPVSADLFGAVAGIHAMGLPHTTVSPPFEGILGAFYTKLVSASDRDADWFLEHAGPSDGDVLDLCCGGGRTAVAFARAGRRVTAVDLSTLQLAAAERLAAQRGVSGSVTWIQADVTGLDLGRTFSTIVIAGLSITLFEGEARKAFLDVVRRHLSPGGRIVFDHTPVPTGEAAAEQTITLPVTLGERGGFVLVSTRRVPEERVQFTNMYAEIIDGSGRTQRHLTGFRFRVDTVDDLAAQLAGHGLAVKRRHRDPQAQDTGAPTPFATRELVVAESVD</sequence>
<dbReference type="Gene3D" id="3.40.50.150">
    <property type="entry name" value="Vaccinia Virus protein VP39"/>
    <property type="match status" value="1"/>
</dbReference>
<evidence type="ECO:0000256" key="1">
    <source>
        <dbReference type="ARBA" id="ARBA00022603"/>
    </source>
</evidence>
<feature type="domain" description="Methyltransferase" evidence="4">
    <location>
        <begin position="61"/>
        <end position="157"/>
    </location>
</feature>
<dbReference type="GO" id="GO:0032259">
    <property type="term" value="P:methylation"/>
    <property type="evidence" value="ECO:0007669"/>
    <property type="project" value="UniProtKB-KW"/>
</dbReference>
<proteinExistence type="predicted"/>
<keyword evidence="1" id="KW-0489">Methyltransferase</keyword>
<accession>A0A919H409</accession>
<dbReference type="InterPro" id="IPR041698">
    <property type="entry name" value="Methyltransf_25"/>
</dbReference>
<evidence type="ECO:0000313" key="6">
    <source>
        <dbReference type="Proteomes" id="UP000600026"/>
    </source>
</evidence>